<feature type="chain" id="PRO_5043573739" evidence="3">
    <location>
        <begin position="21"/>
        <end position="490"/>
    </location>
</feature>
<keyword evidence="3" id="KW-0732">Signal</keyword>
<keyword evidence="6" id="KW-1185">Reference proteome</keyword>
<feature type="signal peptide" evidence="3">
    <location>
        <begin position="1"/>
        <end position="20"/>
    </location>
</feature>
<dbReference type="InterPro" id="IPR003010">
    <property type="entry name" value="C-N_Hydrolase"/>
</dbReference>
<dbReference type="Gene3D" id="3.60.110.10">
    <property type="entry name" value="Carbon-nitrogen hydrolase"/>
    <property type="match status" value="1"/>
</dbReference>
<gene>
    <name evidence="5" type="primary">VNN1</name>
    <name evidence="5" type="ORF">CDAR_515511</name>
</gene>
<sequence>MLRTAFLMAAASLCCASASSFYTAAVFEHAPLESPPEKAVARNLAVYKRAAAVAKSKHADVIVFSEYGIIPYFDRQEIRPYLENVPDPQKSDTTPCSERDTYSDRPILYTLSCIAQNHSMFVVANMGDIQKCEGEPGCPPDGVFQYNTNVVFDRKGKLLVRYHKKNLFFEYSLDVPQEEPSPVFETDFGTFATLVCFDLVYKRPSDFPKPIDGLMFTTEWLNLLPHFTSVQFFQSWAVGNNVTLLAANLQKPWQANMGSGIFHGAEGALVYAFNPDKVSKLLVARVPKTGAAKVPPKASITAFTEKDSWEHRDDGKDVPDECSSKGPYSCTNEPMSRNYTFVRLREPAGRVEACHNGFCCSLSYASNGLKEEQFHLGVFSGMYDLQNTYSWCEEECVMVRCDAAGGAACGKFPLRSGARFHNVQMRANFTAETTIYPSAVTSGMRLVQPHKWHLNRSRGATTLSLADFAGMKLTSFGMKGRCYSKDPPGK</sequence>
<dbReference type="GO" id="GO:0016787">
    <property type="term" value="F:hydrolase activity"/>
    <property type="evidence" value="ECO:0007669"/>
    <property type="project" value="UniProtKB-KW"/>
</dbReference>
<dbReference type="PANTHER" id="PTHR10609">
    <property type="entry name" value="BIOTINIDASE-RELATED"/>
    <property type="match status" value="1"/>
</dbReference>
<name>A0AAV4TCH4_9ARAC</name>
<comment type="caution">
    <text evidence="5">The sequence shown here is derived from an EMBL/GenBank/DDBJ whole genome shotgun (WGS) entry which is preliminary data.</text>
</comment>
<dbReference type="EMBL" id="BPLQ01009309">
    <property type="protein sequence ID" value="GIY43176.1"/>
    <property type="molecule type" value="Genomic_DNA"/>
</dbReference>
<keyword evidence="2" id="KW-0378">Hydrolase</keyword>
<dbReference type="InterPro" id="IPR040154">
    <property type="entry name" value="Biotinidase/VNN"/>
</dbReference>
<feature type="domain" description="CN hydrolase" evidence="4">
    <location>
        <begin position="22"/>
        <end position="288"/>
    </location>
</feature>
<protein>
    <submittedName>
        <fullName evidence="5">Pantetheinase</fullName>
    </submittedName>
</protein>
<evidence type="ECO:0000313" key="6">
    <source>
        <dbReference type="Proteomes" id="UP001054837"/>
    </source>
</evidence>
<dbReference type="SUPFAM" id="SSF56317">
    <property type="entry name" value="Carbon-nitrogen hydrolase"/>
    <property type="match status" value="1"/>
</dbReference>
<dbReference type="AlphaFoldDB" id="A0AAV4TCH4"/>
<evidence type="ECO:0000313" key="5">
    <source>
        <dbReference type="EMBL" id="GIY43176.1"/>
    </source>
</evidence>
<dbReference type="InterPro" id="IPR036526">
    <property type="entry name" value="C-N_Hydrolase_sf"/>
</dbReference>
<dbReference type="PANTHER" id="PTHR10609:SF27">
    <property type="entry name" value="CN HYDROLASE DOMAIN-CONTAINING PROTEIN-RELATED"/>
    <property type="match status" value="1"/>
</dbReference>
<evidence type="ECO:0000256" key="2">
    <source>
        <dbReference type="ARBA" id="ARBA00022801"/>
    </source>
</evidence>
<organism evidence="5 6">
    <name type="scientific">Caerostris darwini</name>
    <dbReference type="NCBI Taxonomy" id="1538125"/>
    <lineage>
        <taxon>Eukaryota</taxon>
        <taxon>Metazoa</taxon>
        <taxon>Ecdysozoa</taxon>
        <taxon>Arthropoda</taxon>
        <taxon>Chelicerata</taxon>
        <taxon>Arachnida</taxon>
        <taxon>Araneae</taxon>
        <taxon>Araneomorphae</taxon>
        <taxon>Entelegynae</taxon>
        <taxon>Araneoidea</taxon>
        <taxon>Araneidae</taxon>
        <taxon>Caerostris</taxon>
    </lineage>
</organism>
<evidence type="ECO:0000259" key="4">
    <source>
        <dbReference type="PROSITE" id="PS50263"/>
    </source>
</evidence>
<dbReference type="InterPro" id="IPR043957">
    <property type="entry name" value="Vanin_C"/>
</dbReference>
<dbReference type="Pfam" id="PF00795">
    <property type="entry name" value="CN_hydrolase"/>
    <property type="match status" value="1"/>
</dbReference>
<reference evidence="5 6" key="1">
    <citation type="submission" date="2021-06" db="EMBL/GenBank/DDBJ databases">
        <title>Caerostris darwini draft genome.</title>
        <authorList>
            <person name="Kono N."/>
            <person name="Arakawa K."/>
        </authorList>
    </citation>
    <scope>NUCLEOTIDE SEQUENCE [LARGE SCALE GENOMIC DNA]</scope>
</reference>
<dbReference type="PROSITE" id="PS50263">
    <property type="entry name" value="CN_HYDROLASE"/>
    <property type="match status" value="1"/>
</dbReference>
<dbReference type="Pfam" id="PF19018">
    <property type="entry name" value="Vanin_C"/>
    <property type="match status" value="1"/>
</dbReference>
<proteinExistence type="inferred from homology"/>
<accession>A0AAV4TCH4</accession>
<comment type="similarity">
    <text evidence="1">Belongs to the carbon-nitrogen hydrolase superfamily. BTD/VNN family.</text>
</comment>
<evidence type="ECO:0000256" key="3">
    <source>
        <dbReference type="SAM" id="SignalP"/>
    </source>
</evidence>
<evidence type="ECO:0000256" key="1">
    <source>
        <dbReference type="ARBA" id="ARBA00008225"/>
    </source>
</evidence>
<dbReference type="Proteomes" id="UP001054837">
    <property type="component" value="Unassembled WGS sequence"/>
</dbReference>